<comment type="caution">
    <text evidence="1">The sequence shown here is derived from an EMBL/GenBank/DDBJ whole genome shotgun (WGS) entry which is preliminary data.</text>
</comment>
<evidence type="ECO:0008006" key="3">
    <source>
        <dbReference type="Google" id="ProtNLM"/>
    </source>
</evidence>
<dbReference type="InterPro" id="IPR016187">
    <property type="entry name" value="CTDL_fold"/>
</dbReference>
<protein>
    <recommendedName>
        <fullName evidence="3">C-type lectin domain-containing protein</fullName>
    </recommendedName>
</protein>
<dbReference type="Proteomes" id="UP001497623">
    <property type="component" value="Unassembled WGS sequence"/>
</dbReference>
<dbReference type="Gene3D" id="3.10.100.10">
    <property type="entry name" value="Mannose-Binding Protein A, subunit A"/>
    <property type="match status" value="1"/>
</dbReference>
<dbReference type="AlphaFoldDB" id="A0AAV2R0F7"/>
<dbReference type="InterPro" id="IPR016186">
    <property type="entry name" value="C-type_lectin-like/link_sf"/>
</dbReference>
<dbReference type="CDD" id="cd00037">
    <property type="entry name" value="CLECT"/>
    <property type="match status" value="1"/>
</dbReference>
<reference evidence="1 2" key="1">
    <citation type="submission" date="2024-05" db="EMBL/GenBank/DDBJ databases">
        <authorList>
            <person name="Wallberg A."/>
        </authorList>
    </citation>
    <scope>NUCLEOTIDE SEQUENCE [LARGE SCALE GENOMIC DNA]</scope>
</reference>
<organism evidence="1 2">
    <name type="scientific">Meganyctiphanes norvegica</name>
    <name type="common">Northern krill</name>
    <name type="synonym">Thysanopoda norvegica</name>
    <dbReference type="NCBI Taxonomy" id="48144"/>
    <lineage>
        <taxon>Eukaryota</taxon>
        <taxon>Metazoa</taxon>
        <taxon>Ecdysozoa</taxon>
        <taxon>Arthropoda</taxon>
        <taxon>Crustacea</taxon>
        <taxon>Multicrustacea</taxon>
        <taxon>Malacostraca</taxon>
        <taxon>Eumalacostraca</taxon>
        <taxon>Eucarida</taxon>
        <taxon>Euphausiacea</taxon>
        <taxon>Euphausiidae</taxon>
        <taxon>Meganyctiphanes</taxon>
    </lineage>
</organism>
<dbReference type="SUPFAM" id="SSF56436">
    <property type="entry name" value="C-type lectin-like"/>
    <property type="match status" value="1"/>
</dbReference>
<name>A0AAV2R0F7_MEGNR</name>
<accession>A0AAV2R0F7</accession>
<keyword evidence="2" id="KW-1185">Reference proteome</keyword>
<gene>
    <name evidence="1" type="ORF">MNOR_LOCUS17925</name>
</gene>
<sequence>ECPNERFKIKGSSLEFIIFFDEKRNWINANKKCKAESMSTAHPSDKVAVRLRKYLLESCGDVPVWLNAKSDGTKFVWQDTNTTLHRNDTLWLIGDPTSIFDQKWHYLDERISIHHCLNLAVLFDDWSQRPRNVYASNQCSAPFFYTL</sequence>
<feature type="non-terminal residue" evidence="1">
    <location>
        <position position="1"/>
    </location>
</feature>
<dbReference type="EMBL" id="CAXKWB010012577">
    <property type="protein sequence ID" value="CAL4105012.1"/>
    <property type="molecule type" value="Genomic_DNA"/>
</dbReference>
<evidence type="ECO:0000313" key="2">
    <source>
        <dbReference type="Proteomes" id="UP001497623"/>
    </source>
</evidence>
<proteinExistence type="predicted"/>
<evidence type="ECO:0000313" key="1">
    <source>
        <dbReference type="EMBL" id="CAL4105012.1"/>
    </source>
</evidence>
<feature type="non-terminal residue" evidence="1">
    <location>
        <position position="147"/>
    </location>
</feature>